<dbReference type="SUPFAM" id="SSF50956">
    <property type="entry name" value="Thermostable phytase (3-phytase)"/>
    <property type="match status" value="1"/>
</dbReference>
<proteinExistence type="predicted"/>
<dbReference type="EMBL" id="UINC01166275">
    <property type="protein sequence ID" value="SVD68132.1"/>
    <property type="molecule type" value="Genomic_DNA"/>
</dbReference>
<gene>
    <name evidence="1" type="ORF">METZ01_LOCUS420986</name>
</gene>
<name>A0A382XAP0_9ZZZZ</name>
<accession>A0A382XAP0</accession>
<dbReference type="InterPro" id="IPR015943">
    <property type="entry name" value="WD40/YVTN_repeat-like_dom_sf"/>
</dbReference>
<evidence type="ECO:0000313" key="1">
    <source>
        <dbReference type="EMBL" id="SVD68132.1"/>
    </source>
</evidence>
<dbReference type="AlphaFoldDB" id="A0A382XAP0"/>
<feature type="non-terminal residue" evidence="1">
    <location>
        <position position="1"/>
    </location>
</feature>
<organism evidence="1">
    <name type="scientific">marine metagenome</name>
    <dbReference type="NCBI Taxonomy" id="408172"/>
    <lineage>
        <taxon>unclassified sequences</taxon>
        <taxon>metagenomes</taxon>
        <taxon>ecological metagenomes</taxon>
    </lineage>
</organism>
<feature type="non-terminal residue" evidence="1">
    <location>
        <position position="271"/>
    </location>
</feature>
<protein>
    <submittedName>
        <fullName evidence="1">Uncharacterized protein</fullName>
    </submittedName>
</protein>
<sequence>LSTNFDVSTASFVDSYSFMTPTQESNLENRPMSVKFNNDGTKMFIIGRGSKDMNEFILSTAYDVSTAAHETQLPFDSTENAPNGFDFNNDGTMLYITGSQHESMFQFSLNVAFDLSEGVNLLRTVDLPALHDEGASEDEPFNIEFNLDGTRMFVMGTKGNDVNQYSLSTAFNISTASFEGGLNLHVEEVNPSGIAFSNSGLKMFITGDDGDEVNEYNLPCPYNLFAGKCPSITKNSDRTGIAESQIMIAERTIYHSTKIAFNRLEWIRRNK</sequence>
<dbReference type="Gene3D" id="2.130.10.10">
    <property type="entry name" value="YVTN repeat-like/Quinoprotein amine dehydrogenase"/>
    <property type="match status" value="1"/>
</dbReference>
<reference evidence="1" key="1">
    <citation type="submission" date="2018-05" db="EMBL/GenBank/DDBJ databases">
        <authorList>
            <person name="Lanie J.A."/>
            <person name="Ng W.-L."/>
            <person name="Kazmierczak K.M."/>
            <person name="Andrzejewski T.M."/>
            <person name="Davidsen T.M."/>
            <person name="Wayne K.J."/>
            <person name="Tettelin H."/>
            <person name="Glass J.I."/>
            <person name="Rusch D."/>
            <person name="Podicherti R."/>
            <person name="Tsui H.-C.T."/>
            <person name="Winkler M.E."/>
        </authorList>
    </citation>
    <scope>NUCLEOTIDE SEQUENCE</scope>
</reference>